<feature type="transmembrane region" description="Helical" evidence="9">
    <location>
        <begin position="212"/>
        <end position="234"/>
    </location>
</feature>
<keyword evidence="6 9" id="KW-0812">Transmembrane</keyword>
<evidence type="ECO:0000259" key="10">
    <source>
        <dbReference type="PROSITE" id="PS50928"/>
    </source>
</evidence>
<feature type="transmembrane region" description="Helical" evidence="9">
    <location>
        <begin position="171"/>
        <end position="191"/>
    </location>
</feature>
<dbReference type="SUPFAM" id="SSF161098">
    <property type="entry name" value="MetI-like"/>
    <property type="match status" value="1"/>
</dbReference>
<evidence type="ECO:0000313" key="11">
    <source>
        <dbReference type="EMBL" id="MZQ81029.1"/>
    </source>
</evidence>
<feature type="transmembrane region" description="Helical" evidence="9">
    <location>
        <begin position="36"/>
        <end position="61"/>
    </location>
</feature>
<evidence type="ECO:0000256" key="9">
    <source>
        <dbReference type="RuleBase" id="RU363032"/>
    </source>
</evidence>
<evidence type="ECO:0000256" key="4">
    <source>
        <dbReference type="ARBA" id="ARBA00022475"/>
    </source>
</evidence>
<name>A0A6L8UV65_9BACL</name>
<evidence type="ECO:0000256" key="1">
    <source>
        <dbReference type="ARBA" id="ARBA00004651"/>
    </source>
</evidence>
<keyword evidence="7 9" id="KW-1133">Transmembrane helix</keyword>
<accession>A0A6L8UV65</accession>
<evidence type="ECO:0000256" key="2">
    <source>
        <dbReference type="ARBA" id="ARBA00009047"/>
    </source>
</evidence>
<protein>
    <submittedName>
        <fullName evidence="11">ABC transporter permease subunit</fullName>
    </submittedName>
</protein>
<dbReference type="PROSITE" id="PS50928">
    <property type="entry name" value="ABC_TM1"/>
    <property type="match status" value="1"/>
</dbReference>
<dbReference type="EMBL" id="WTUZ01000007">
    <property type="protein sequence ID" value="MZQ81029.1"/>
    <property type="molecule type" value="Genomic_DNA"/>
</dbReference>
<keyword evidence="8 9" id="KW-0472">Membrane</keyword>
<dbReference type="GO" id="GO:0042956">
    <property type="term" value="P:maltodextrin transmembrane transport"/>
    <property type="evidence" value="ECO:0007669"/>
    <property type="project" value="TreeGrafter"/>
</dbReference>
<dbReference type="PANTHER" id="PTHR32243">
    <property type="entry name" value="MALTOSE TRANSPORT SYSTEM PERMEASE-RELATED"/>
    <property type="match status" value="1"/>
</dbReference>
<dbReference type="Proteomes" id="UP000481087">
    <property type="component" value="Unassembled WGS sequence"/>
</dbReference>
<gene>
    <name evidence="11" type="ORF">GQF01_02620</name>
</gene>
<reference evidence="11 12" key="1">
    <citation type="submission" date="2019-12" db="EMBL/GenBank/DDBJ databases">
        <title>Paenibacillus sp. nov. sp. isolated from soil.</title>
        <authorList>
            <person name="Kim J."/>
            <person name="Jeong S.E."/>
            <person name="Jung H.S."/>
            <person name="Jeon C.O."/>
        </authorList>
    </citation>
    <scope>NUCLEOTIDE SEQUENCE [LARGE SCALE GENOMIC DNA]</scope>
    <source>
        <strain evidence="11 12">5J-6</strain>
    </source>
</reference>
<comment type="similarity">
    <text evidence="2">Belongs to the binding-protein-dependent transport system permease family. MalFG subfamily.</text>
</comment>
<evidence type="ECO:0000256" key="3">
    <source>
        <dbReference type="ARBA" id="ARBA00022448"/>
    </source>
</evidence>
<sequence>MLSKTVEADTLPVRPVRSASFTPPARIGRLKGLPNLISIVLLTLITLPLLFIYVWLILISFGDEMVNGILPHGFTFQNWSFLWSELKINGMVYPSIWGIFANTLIIAVGSSVLEVSAGLMAGYVISRSNFPGKNGLLHSTMLTHAFPAVTSLIASFYILNELGLINTLGGIILLKGFAGLGMSTWIIKGFFDEVPKELEWASSVDGSSRIKTFIAVYLPLVWPGIVAVSLFAFLSGWSEYIMVSVFLFDDNINTLSLIVRSLFSETSTESFGVVMAVGSFYMLPCLILYFFSQRALMRMKM</sequence>
<comment type="caution">
    <text evidence="11">The sequence shown here is derived from an EMBL/GenBank/DDBJ whole genome shotgun (WGS) entry which is preliminary data.</text>
</comment>
<evidence type="ECO:0000313" key="12">
    <source>
        <dbReference type="Proteomes" id="UP000481087"/>
    </source>
</evidence>
<dbReference type="CDD" id="cd06261">
    <property type="entry name" value="TM_PBP2"/>
    <property type="match status" value="1"/>
</dbReference>
<evidence type="ECO:0000256" key="5">
    <source>
        <dbReference type="ARBA" id="ARBA00022597"/>
    </source>
</evidence>
<evidence type="ECO:0000256" key="8">
    <source>
        <dbReference type="ARBA" id="ARBA00023136"/>
    </source>
</evidence>
<dbReference type="RefSeq" id="WP_161405342.1">
    <property type="nucleotide sequence ID" value="NZ_WTUZ01000007.1"/>
</dbReference>
<keyword evidence="5" id="KW-0762">Sugar transport</keyword>
<dbReference type="Pfam" id="PF00528">
    <property type="entry name" value="BPD_transp_1"/>
    <property type="match status" value="1"/>
</dbReference>
<dbReference type="InterPro" id="IPR050901">
    <property type="entry name" value="BP-dep_ABC_trans_perm"/>
</dbReference>
<dbReference type="GO" id="GO:0015423">
    <property type="term" value="F:ABC-type maltose transporter activity"/>
    <property type="evidence" value="ECO:0007669"/>
    <property type="project" value="TreeGrafter"/>
</dbReference>
<dbReference type="GO" id="GO:0005886">
    <property type="term" value="C:plasma membrane"/>
    <property type="evidence" value="ECO:0007669"/>
    <property type="project" value="UniProtKB-SubCell"/>
</dbReference>
<proteinExistence type="inferred from homology"/>
<organism evidence="11 12">
    <name type="scientific">Paenibacillus silvestris</name>
    <dbReference type="NCBI Taxonomy" id="2606219"/>
    <lineage>
        <taxon>Bacteria</taxon>
        <taxon>Bacillati</taxon>
        <taxon>Bacillota</taxon>
        <taxon>Bacilli</taxon>
        <taxon>Bacillales</taxon>
        <taxon>Paenibacillaceae</taxon>
        <taxon>Paenibacillus</taxon>
    </lineage>
</organism>
<feature type="transmembrane region" description="Helical" evidence="9">
    <location>
        <begin position="96"/>
        <end position="124"/>
    </location>
</feature>
<evidence type="ECO:0000256" key="7">
    <source>
        <dbReference type="ARBA" id="ARBA00022989"/>
    </source>
</evidence>
<feature type="domain" description="ABC transmembrane type-1" evidence="10">
    <location>
        <begin position="100"/>
        <end position="292"/>
    </location>
</feature>
<evidence type="ECO:0000256" key="6">
    <source>
        <dbReference type="ARBA" id="ARBA00022692"/>
    </source>
</evidence>
<dbReference type="InterPro" id="IPR035906">
    <property type="entry name" value="MetI-like_sf"/>
</dbReference>
<comment type="subcellular location">
    <subcellularLocation>
        <location evidence="1 9">Cell membrane</location>
        <topology evidence="1 9">Multi-pass membrane protein</topology>
    </subcellularLocation>
</comment>
<keyword evidence="3 9" id="KW-0813">Transport</keyword>
<dbReference type="PANTHER" id="PTHR32243:SF50">
    <property type="entry name" value="MALTOSE_MALTODEXTRIN TRANSPORT SYSTEM PERMEASE PROTEIN MALG"/>
    <property type="match status" value="1"/>
</dbReference>
<feature type="transmembrane region" description="Helical" evidence="9">
    <location>
        <begin position="136"/>
        <end position="159"/>
    </location>
</feature>
<feature type="transmembrane region" description="Helical" evidence="9">
    <location>
        <begin position="271"/>
        <end position="291"/>
    </location>
</feature>
<keyword evidence="12" id="KW-1185">Reference proteome</keyword>
<dbReference type="AlphaFoldDB" id="A0A6L8UV65"/>
<keyword evidence="4" id="KW-1003">Cell membrane</keyword>
<dbReference type="InterPro" id="IPR000515">
    <property type="entry name" value="MetI-like"/>
</dbReference>
<dbReference type="Gene3D" id="1.10.3720.10">
    <property type="entry name" value="MetI-like"/>
    <property type="match status" value="1"/>
</dbReference>